<protein>
    <recommendedName>
        <fullName evidence="1">PsbP C-terminal domain-containing protein</fullName>
    </recommendedName>
</protein>
<sequence>MAIDKPNQMKYKFLVLIAVMIAIVGCQKNEKKSISQPDKDTKELSGKGYSIQYDSSFRLDESGRNGTEFYLFTPTAPGDDFSENINLIIQNLGVLKYDLNQFITLSEKQIEANGKLIESVRKNENGQEYHILIFETKMNGFDLKFLQYDFVKNDKAYVLTFSAKKDEFENHRKSIEKVMNSFGLE</sequence>
<keyword evidence="3" id="KW-1185">Reference proteome</keyword>
<dbReference type="Gene3D" id="3.40.1000.10">
    <property type="entry name" value="Mog1/PsbP, alpha/beta/alpha sandwich"/>
    <property type="match status" value="1"/>
</dbReference>
<dbReference type="PROSITE" id="PS51257">
    <property type="entry name" value="PROKAR_LIPOPROTEIN"/>
    <property type="match status" value="1"/>
</dbReference>
<name>A0AAC9N5V2_9FLAO</name>
<dbReference type="GO" id="GO:0005509">
    <property type="term" value="F:calcium ion binding"/>
    <property type="evidence" value="ECO:0007669"/>
    <property type="project" value="InterPro"/>
</dbReference>
<dbReference type="EMBL" id="CP017479">
    <property type="protein sequence ID" value="AOW08879.1"/>
    <property type="molecule type" value="Genomic_DNA"/>
</dbReference>
<evidence type="ECO:0000259" key="1">
    <source>
        <dbReference type="Pfam" id="PF01789"/>
    </source>
</evidence>
<dbReference type="GO" id="GO:0015979">
    <property type="term" value="P:photosynthesis"/>
    <property type="evidence" value="ECO:0007669"/>
    <property type="project" value="InterPro"/>
</dbReference>
<dbReference type="Pfam" id="PF01789">
    <property type="entry name" value="PsbP"/>
    <property type="match status" value="1"/>
</dbReference>
<dbReference type="KEGG" id="fgl:EM308_04815"/>
<feature type="domain" description="PsbP C-terminal" evidence="1">
    <location>
        <begin position="106"/>
        <end position="182"/>
    </location>
</feature>
<dbReference type="InterPro" id="IPR016123">
    <property type="entry name" value="Mog1/PsbP_a/b/a-sand"/>
</dbReference>
<dbReference type="SUPFAM" id="SSF55724">
    <property type="entry name" value="Mog1p/PsbP-like"/>
    <property type="match status" value="1"/>
</dbReference>
<evidence type="ECO:0000313" key="2">
    <source>
        <dbReference type="EMBL" id="AOW08879.1"/>
    </source>
</evidence>
<dbReference type="AlphaFoldDB" id="A0AAC9N5V2"/>
<accession>A0AAC9N5V2</accession>
<dbReference type="GO" id="GO:0019898">
    <property type="term" value="C:extrinsic component of membrane"/>
    <property type="evidence" value="ECO:0007669"/>
    <property type="project" value="InterPro"/>
</dbReference>
<evidence type="ECO:0000313" key="3">
    <source>
        <dbReference type="Proteomes" id="UP000175968"/>
    </source>
</evidence>
<proteinExistence type="predicted"/>
<dbReference type="GO" id="GO:0009654">
    <property type="term" value="C:photosystem II oxygen evolving complex"/>
    <property type="evidence" value="ECO:0007669"/>
    <property type="project" value="InterPro"/>
</dbReference>
<gene>
    <name evidence="2" type="ORF">EM308_04815</name>
</gene>
<reference evidence="2 3" key="1">
    <citation type="submission" date="2016-10" db="EMBL/GenBank/DDBJ databases">
        <title>Flavobacterium gilvum sp. nov., isolated from stream water.</title>
        <authorList>
            <person name="Shin S.-K."/>
            <person name="Cho Y.-J."/>
            <person name="Yi H."/>
        </authorList>
    </citation>
    <scope>NUCLEOTIDE SEQUENCE [LARGE SCALE GENOMIC DNA]</scope>
    <source>
        <strain evidence="2 3">EM1308</strain>
    </source>
</reference>
<organism evidence="2 3">
    <name type="scientific">Flavobacterium gilvum</name>
    <dbReference type="NCBI Taxonomy" id="1492737"/>
    <lineage>
        <taxon>Bacteria</taxon>
        <taxon>Pseudomonadati</taxon>
        <taxon>Bacteroidota</taxon>
        <taxon>Flavobacteriia</taxon>
        <taxon>Flavobacteriales</taxon>
        <taxon>Flavobacteriaceae</taxon>
        <taxon>Flavobacterium</taxon>
    </lineage>
</organism>
<dbReference type="Proteomes" id="UP000175968">
    <property type="component" value="Chromosome"/>
</dbReference>
<dbReference type="InterPro" id="IPR002683">
    <property type="entry name" value="PsbP_C"/>
</dbReference>